<keyword evidence="3" id="KW-1185">Reference proteome</keyword>
<evidence type="ECO:0008006" key="4">
    <source>
        <dbReference type="Google" id="ProtNLM"/>
    </source>
</evidence>
<dbReference type="OrthoDB" id="187752at2157"/>
<dbReference type="RefSeq" id="WP_092932405.1">
    <property type="nucleotide sequence ID" value="NZ_FOIC01000007.1"/>
</dbReference>
<reference evidence="3" key="1">
    <citation type="submission" date="2016-10" db="EMBL/GenBank/DDBJ databases">
        <authorList>
            <person name="Varghese N."/>
            <person name="Submissions S."/>
        </authorList>
    </citation>
    <scope>NUCLEOTIDE SEQUENCE [LARGE SCALE GENOMIC DNA]</scope>
    <source>
        <strain evidence="3">CDM_6</strain>
    </source>
</reference>
<evidence type="ECO:0000313" key="2">
    <source>
        <dbReference type="EMBL" id="SET50747.1"/>
    </source>
</evidence>
<accession>A0A1I0EYJ9</accession>
<dbReference type="Pfam" id="PF14221">
    <property type="entry name" value="DUF4330"/>
    <property type="match status" value="1"/>
</dbReference>
<dbReference type="Proteomes" id="UP000199320">
    <property type="component" value="Unassembled WGS sequence"/>
</dbReference>
<organism evidence="2 3">
    <name type="scientific">Natrinema hispanicum</name>
    <dbReference type="NCBI Taxonomy" id="392421"/>
    <lineage>
        <taxon>Archaea</taxon>
        <taxon>Methanobacteriati</taxon>
        <taxon>Methanobacteriota</taxon>
        <taxon>Stenosarchaea group</taxon>
        <taxon>Halobacteria</taxon>
        <taxon>Halobacteriales</taxon>
        <taxon>Natrialbaceae</taxon>
        <taxon>Natrinema</taxon>
    </lineage>
</organism>
<keyword evidence="1" id="KW-1133">Transmembrane helix</keyword>
<dbReference type="EMBL" id="FOIC01000007">
    <property type="protein sequence ID" value="SET50747.1"/>
    <property type="molecule type" value="Genomic_DNA"/>
</dbReference>
<keyword evidence="1" id="KW-0812">Transmembrane</keyword>
<evidence type="ECO:0000313" key="3">
    <source>
        <dbReference type="Proteomes" id="UP000199320"/>
    </source>
</evidence>
<sequence length="284" mass="29902">MPLIDDEGNLFGVVNVIDALAVCLVIAVLVAGVAVVGVLGDGNGAAEPETAGNESNATPTNQSVNASQLATQYATINLGTQPDYVAEAVDKGDQAAVATDEHNLTITDVYVSPTNGGDGHVIVRAKLEGAYPPADEPETAFQFDNRSIRLGSQITIDTADYVLKGTVQQLQDDGTTLNTERTSVQLESNVSATTANAIEIGDEYQFDGQTIATVTDVETTELENTSKVAVDLEADLVTFDRAGTKTFGGRSLSIGTQINLRTESYDFSGELTHRGPSELIDETD</sequence>
<proteinExistence type="predicted"/>
<name>A0A1I0EYJ9_9EURY</name>
<keyword evidence="1" id="KW-0472">Membrane</keyword>
<protein>
    <recommendedName>
        <fullName evidence="4">DUF4330 family protein</fullName>
    </recommendedName>
</protein>
<gene>
    <name evidence="2" type="ORF">SAMN04488694_107175</name>
</gene>
<dbReference type="InterPro" id="IPR025480">
    <property type="entry name" value="DUF4330"/>
</dbReference>
<evidence type="ECO:0000256" key="1">
    <source>
        <dbReference type="SAM" id="Phobius"/>
    </source>
</evidence>
<feature type="transmembrane region" description="Helical" evidence="1">
    <location>
        <begin position="12"/>
        <end position="39"/>
    </location>
</feature>
<dbReference type="AlphaFoldDB" id="A0A1I0EYJ9"/>